<evidence type="ECO:0000313" key="7">
    <source>
        <dbReference type="EMBL" id="QNO47153.1"/>
    </source>
</evidence>
<organism evidence="7">
    <name type="scientific">Candidatus Methanogaster sp. ANME-2c ERB4</name>
    <dbReference type="NCBI Taxonomy" id="2759911"/>
    <lineage>
        <taxon>Archaea</taxon>
        <taxon>Methanobacteriati</taxon>
        <taxon>Methanobacteriota</taxon>
        <taxon>Stenosarchaea group</taxon>
        <taxon>Methanomicrobia</taxon>
        <taxon>Methanosarcinales</taxon>
        <taxon>ANME-2 cluster</taxon>
        <taxon>Candidatus Methanogasteraceae</taxon>
        <taxon>Candidatus Methanogaster</taxon>
    </lineage>
</organism>
<dbReference type="SFLD" id="SFLDG01140">
    <property type="entry name" value="C2.B:_Phosphomannomutase_and_P"/>
    <property type="match status" value="1"/>
</dbReference>
<keyword evidence="3 5" id="KW-0460">Magnesium</keyword>
<dbReference type="HAMAP" id="MF_01419">
    <property type="entry name" value="GPH_hydrolase_arch"/>
    <property type="match status" value="1"/>
</dbReference>
<dbReference type="GO" id="GO:0005829">
    <property type="term" value="C:cytosol"/>
    <property type="evidence" value="ECO:0007669"/>
    <property type="project" value="TreeGrafter"/>
</dbReference>
<feature type="binding site" evidence="5">
    <location>
        <position position="9"/>
    </location>
    <ligand>
        <name>Mg(2+)</name>
        <dbReference type="ChEBI" id="CHEBI:18420"/>
    </ligand>
</feature>
<keyword evidence="2 5" id="KW-0378">Hydrolase</keyword>
<comment type="cofactor">
    <cofactor evidence="5">
        <name>Mg(2+)</name>
        <dbReference type="ChEBI" id="CHEBI:18420"/>
    </cofactor>
</comment>
<keyword evidence="1 5" id="KW-0479">Metal-binding</keyword>
<feature type="binding site" evidence="5">
    <location>
        <position position="11"/>
    </location>
    <ligand>
        <name>Mg(2+)</name>
        <dbReference type="ChEBI" id="CHEBI:18420"/>
    </ligand>
</feature>
<dbReference type="EC" id="3.1.3.18" evidence="5 6"/>
<dbReference type="Gene3D" id="3.40.50.1000">
    <property type="entry name" value="HAD superfamily/HAD-like"/>
    <property type="match status" value="1"/>
</dbReference>
<dbReference type="SFLD" id="SFLDS00003">
    <property type="entry name" value="Haloacid_Dehalogenase"/>
    <property type="match status" value="1"/>
</dbReference>
<dbReference type="PANTHER" id="PTHR10000">
    <property type="entry name" value="PHOSPHOSERINE PHOSPHATASE"/>
    <property type="match status" value="1"/>
</dbReference>
<evidence type="ECO:0000256" key="2">
    <source>
        <dbReference type="ARBA" id="ARBA00022801"/>
    </source>
</evidence>
<dbReference type="NCBIfam" id="TIGR01482">
    <property type="entry name" value="SPP-subfamily"/>
    <property type="match status" value="1"/>
</dbReference>
<feature type="active site" description="Nucleophile" evidence="5">
    <location>
        <position position="9"/>
    </location>
</feature>
<dbReference type="SFLD" id="SFLDF00446">
    <property type="entry name" value="phosphoglycolate_phosphatase_3"/>
    <property type="match status" value="1"/>
</dbReference>
<comment type="catalytic activity">
    <reaction evidence="5">
        <text>2-phosphoglycolate + H2O = glycolate + phosphate</text>
        <dbReference type="Rhea" id="RHEA:14369"/>
        <dbReference type="ChEBI" id="CHEBI:15377"/>
        <dbReference type="ChEBI" id="CHEBI:29805"/>
        <dbReference type="ChEBI" id="CHEBI:43474"/>
        <dbReference type="ChEBI" id="CHEBI:58033"/>
        <dbReference type="EC" id="3.1.3.18"/>
    </reaction>
</comment>
<dbReference type="Gene3D" id="3.90.1070.10">
    <property type="match status" value="1"/>
</dbReference>
<evidence type="ECO:0000256" key="5">
    <source>
        <dbReference type="HAMAP-Rule" id="MF_01419"/>
    </source>
</evidence>
<protein>
    <recommendedName>
        <fullName evidence="5 6">Phosphoglycolate phosphatase</fullName>
        <shortName evidence="5">PGP</shortName>
        <shortName evidence="5">PGPase</shortName>
        <ecNumber evidence="5 6">3.1.3.18</ecNumber>
    </recommendedName>
</protein>
<dbReference type="GO" id="GO:0008967">
    <property type="term" value="F:phosphoglycolate phosphatase activity"/>
    <property type="evidence" value="ECO:0007669"/>
    <property type="project" value="UniProtKB-UniRule"/>
</dbReference>
<keyword evidence="4 5" id="KW-0119">Carbohydrate metabolism</keyword>
<proteinExistence type="inferred from homology"/>
<gene>
    <name evidence="7" type="ORF">ANPEMHCN_00032</name>
</gene>
<feature type="binding site" evidence="5">
    <location>
        <position position="149"/>
    </location>
    <ligand>
        <name>substrate</name>
    </ligand>
</feature>
<reference evidence="7" key="1">
    <citation type="submission" date="2020-06" db="EMBL/GenBank/DDBJ databases">
        <title>Unique genomic features of the anaerobic methanotrophic archaea.</title>
        <authorList>
            <person name="Chadwick G.L."/>
            <person name="Skennerton C.T."/>
            <person name="Laso-Perez R."/>
            <person name="Leu A.O."/>
            <person name="Speth D.R."/>
            <person name="Yu H."/>
            <person name="Morgan-Lang C."/>
            <person name="Hatzenpichler R."/>
            <person name="Goudeau D."/>
            <person name="Malmstrom R."/>
            <person name="Brazelton W.J."/>
            <person name="Woyke T."/>
            <person name="Hallam S.J."/>
            <person name="Tyson G.W."/>
            <person name="Wegener G."/>
            <person name="Boetius A."/>
            <person name="Orphan V."/>
        </authorList>
    </citation>
    <scope>NUCLEOTIDE SEQUENCE</scope>
</reference>
<sequence length="224" mass="23635">MIVKAIAIDIDGTLTHKDRSIDCRAVECLRSLNIPIVLATGNVLCFARAAAKLIGTGGQIIAENGGVVSLEYDGREYYDGDIDVCERAFDALTEHLGAHIHKLDSEYRKTEIALRRNFDAADARQIVGEEIEVVDSGYAIHLKSKDVDKGTGLFRIAGLMGIDASDFAAIGDSENDLQLLAAAGFGVAVGNAHPALAAAADLVTAAEYGAGVVEAARYLASCKI</sequence>
<evidence type="ECO:0000256" key="6">
    <source>
        <dbReference type="NCBIfam" id="TIGR01487"/>
    </source>
</evidence>
<evidence type="ECO:0000256" key="1">
    <source>
        <dbReference type="ARBA" id="ARBA00022723"/>
    </source>
</evidence>
<feature type="binding site" evidence="5">
    <location>
        <position position="172"/>
    </location>
    <ligand>
        <name>Mg(2+)</name>
        <dbReference type="ChEBI" id="CHEBI:18420"/>
    </ligand>
</feature>
<dbReference type="Pfam" id="PF08282">
    <property type="entry name" value="Hydrolase_3"/>
    <property type="match status" value="2"/>
</dbReference>
<dbReference type="SUPFAM" id="SSF56784">
    <property type="entry name" value="HAD-like"/>
    <property type="match status" value="1"/>
</dbReference>
<dbReference type="InterPro" id="IPR006382">
    <property type="entry name" value="PGPase"/>
</dbReference>
<dbReference type="NCBIfam" id="NF002245">
    <property type="entry name" value="PRK01158.1"/>
    <property type="match status" value="1"/>
</dbReference>
<dbReference type="NCBIfam" id="TIGR01487">
    <property type="entry name" value="Pglycolate_arch"/>
    <property type="match status" value="1"/>
</dbReference>
<dbReference type="EMBL" id="MT631242">
    <property type="protein sequence ID" value="QNO47153.1"/>
    <property type="molecule type" value="Genomic_DNA"/>
</dbReference>
<dbReference type="PANTHER" id="PTHR10000:SF8">
    <property type="entry name" value="HAD SUPERFAMILY HYDROLASE-LIKE, TYPE 3"/>
    <property type="match status" value="1"/>
</dbReference>
<dbReference type="SFLD" id="SFLDG01144">
    <property type="entry name" value="C2.B.4:_PGP_Like"/>
    <property type="match status" value="1"/>
</dbReference>
<dbReference type="AlphaFoldDB" id="A0A7G9YGL9"/>
<dbReference type="InterPro" id="IPR023214">
    <property type="entry name" value="HAD_sf"/>
</dbReference>
<feature type="binding site" evidence="5">
    <location>
        <position position="176"/>
    </location>
    <ligand>
        <name>Mg(2+)</name>
        <dbReference type="ChEBI" id="CHEBI:18420"/>
    </ligand>
</feature>
<name>A0A7G9YGL9_9EURY</name>
<comment type="similarity">
    <text evidence="5">Belongs to the archaeal SPP-like hydrolase family.</text>
</comment>
<dbReference type="CDD" id="cd07514">
    <property type="entry name" value="HAD_Pase"/>
    <property type="match status" value="1"/>
</dbReference>
<accession>A0A7G9YGL9</accession>
<evidence type="ECO:0000256" key="4">
    <source>
        <dbReference type="ARBA" id="ARBA00023277"/>
    </source>
</evidence>
<dbReference type="GO" id="GO:0000287">
    <property type="term" value="F:magnesium ion binding"/>
    <property type="evidence" value="ECO:0007669"/>
    <property type="project" value="InterPro"/>
</dbReference>
<dbReference type="InterPro" id="IPR036412">
    <property type="entry name" value="HAD-like_sf"/>
</dbReference>
<evidence type="ECO:0000256" key="3">
    <source>
        <dbReference type="ARBA" id="ARBA00022842"/>
    </source>
</evidence>
<comment type="function">
    <text evidence="5">Catalyzes the dephosphorylation of 2-phosphoglycolate.</text>
</comment>